<dbReference type="EMBL" id="CACRUG010000005">
    <property type="protein sequence ID" value="VYT73965.1"/>
    <property type="molecule type" value="Genomic_DNA"/>
</dbReference>
<evidence type="ECO:0000256" key="1">
    <source>
        <dbReference type="SAM" id="MobiDB-lite"/>
    </source>
</evidence>
<dbReference type="RefSeq" id="WP_156697050.1">
    <property type="nucleotide sequence ID" value="NZ_CACRUG010000005.1"/>
</dbReference>
<accession>A0A6N2Z3B4</accession>
<evidence type="ECO:0000259" key="2">
    <source>
        <dbReference type="PROSITE" id="PS50405"/>
    </source>
</evidence>
<feature type="region of interest" description="Disordered" evidence="1">
    <location>
        <begin position="33"/>
        <end position="82"/>
    </location>
</feature>
<dbReference type="Pfam" id="PF13410">
    <property type="entry name" value="GST_C_2"/>
    <property type="match status" value="1"/>
</dbReference>
<dbReference type="EC" id="1.8.-.-" evidence="3"/>
<dbReference type="InterPro" id="IPR016639">
    <property type="entry name" value="GST_Omega/GSH"/>
</dbReference>
<organism evidence="3">
    <name type="scientific">Veillonella parvula</name>
    <name type="common">Staphylococcus parvulus</name>
    <dbReference type="NCBI Taxonomy" id="29466"/>
    <lineage>
        <taxon>Bacteria</taxon>
        <taxon>Bacillati</taxon>
        <taxon>Bacillota</taxon>
        <taxon>Negativicutes</taxon>
        <taxon>Veillonellales</taxon>
        <taxon>Veillonellaceae</taxon>
        <taxon>Veillonella</taxon>
    </lineage>
</organism>
<dbReference type="InterPro" id="IPR047047">
    <property type="entry name" value="GST_Omega-like_C"/>
</dbReference>
<evidence type="ECO:0000313" key="3">
    <source>
        <dbReference type="EMBL" id="VYT73965.1"/>
    </source>
</evidence>
<feature type="domain" description="GST C-terminal" evidence="2">
    <location>
        <begin position="211"/>
        <end position="335"/>
    </location>
</feature>
<dbReference type="Gene3D" id="1.20.1050.10">
    <property type="match status" value="1"/>
</dbReference>
<feature type="compositionally biased region" description="Basic and acidic residues" evidence="1">
    <location>
        <begin position="47"/>
        <end position="56"/>
    </location>
</feature>
<dbReference type="PANTHER" id="PTHR32419">
    <property type="entry name" value="GLUTATHIONYL-HYDROQUINONE REDUCTASE"/>
    <property type="match status" value="1"/>
</dbReference>
<dbReference type="GO" id="GO:0004364">
    <property type="term" value="F:glutathione transferase activity"/>
    <property type="evidence" value="ECO:0007669"/>
    <property type="project" value="InterPro"/>
</dbReference>
<dbReference type="GO" id="GO:0005737">
    <property type="term" value="C:cytoplasm"/>
    <property type="evidence" value="ECO:0007669"/>
    <property type="project" value="TreeGrafter"/>
</dbReference>
<dbReference type="InterPro" id="IPR036282">
    <property type="entry name" value="Glutathione-S-Trfase_C_sf"/>
</dbReference>
<dbReference type="SUPFAM" id="SSF47616">
    <property type="entry name" value="GST C-terminal domain-like"/>
    <property type="match status" value="1"/>
</dbReference>
<feature type="compositionally biased region" description="Polar residues" evidence="1">
    <location>
        <begin position="37"/>
        <end position="46"/>
    </location>
</feature>
<dbReference type="Gene3D" id="3.40.30.10">
    <property type="entry name" value="Glutaredoxin"/>
    <property type="match status" value="1"/>
</dbReference>
<reference evidence="3" key="1">
    <citation type="submission" date="2019-11" db="EMBL/GenBank/DDBJ databases">
        <authorList>
            <person name="Feng L."/>
        </authorList>
    </citation>
    <scope>NUCLEOTIDE SEQUENCE</scope>
    <source>
        <strain evidence="3">VparvulaLFYP99</strain>
    </source>
</reference>
<proteinExistence type="predicted"/>
<dbReference type="GO" id="GO:0016491">
    <property type="term" value="F:oxidoreductase activity"/>
    <property type="evidence" value="ECO:0007669"/>
    <property type="project" value="UniProtKB-KW"/>
</dbReference>
<dbReference type="InterPro" id="IPR010987">
    <property type="entry name" value="Glutathione-S-Trfase_C-like"/>
</dbReference>
<keyword evidence="3" id="KW-0560">Oxidoreductase</keyword>
<dbReference type="PROSITE" id="PS50405">
    <property type="entry name" value="GST_CTER"/>
    <property type="match status" value="1"/>
</dbReference>
<dbReference type="CDD" id="cd03190">
    <property type="entry name" value="GST_C_Omega_like"/>
    <property type="match status" value="1"/>
</dbReference>
<name>A0A6N2Z3B4_VEIPA</name>
<gene>
    <name evidence="3" type="primary">yqjG</name>
    <name evidence="3" type="ORF">VPLFYP99_01066</name>
</gene>
<protein>
    <submittedName>
        <fullName evidence="3">Glutathionyl-hydroquinone reductase YqjG</fullName>
        <ecNumber evidence="3">1.8.-.-</ecNumber>
    </submittedName>
</protein>
<sequence>MSEHVDVSKIKDPTIAAARKEVEFQRAMNPCPIDFSEFQSSNPRSQGEQKEYEGKDASNFNRRQKYSDSEEPQFTTPFGSKPGLLPVEKDRYRLVWSKHCPWAHRIAIAIDLLGLDKVISKGTVDPLRPAGVIADWFFTLDKDEKDPVLGIHSLGEAYRKGDPNYDARSTVPAIIDVTTGAVVNNDYHALTTELALGFKDFVSPDAPDIYPEELRADIDALNVIIYADFNLAVNLAALVTNQKDYEYYYDRIFARLDWLEERLSKQRYLMGDTITDPDIRIFPTLARFDLVFYQKYLVNKKRLVDYPNLWNYAKDLYSNPAFGGTTDFDSMRKRFYYVDHTPFEDLPRLVPKGPDDSIWLEPNDRAEKFGK</sequence>
<dbReference type="AlphaFoldDB" id="A0A6N2Z3B4"/>
<dbReference type="PANTHER" id="PTHR32419:SF6">
    <property type="entry name" value="GLUTATHIONE S-TRANSFERASE OMEGA-LIKE 1-RELATED"/>
    <property type="match status" value="1"/>
</dbReference>